<dbReference type="Proteomes" id="UP000295733">
    <property type="component" value="Unassembled WGS sequence"/>
</dbReference>
<dbReference type="GO" id="GO:0003677">
    <property type="term" value="F:DNA binding"/>
    <property type="evidence" value="ECO:0007669"/>
    <property type="project" value="UniProtKB-KW"/>
</dbReference>
<name>A0A4R2NFD3_RHOAD</name>
<comment type="function">
    <text evidence="1">Required for the transposition of the insertion element.</text>
</comment>
<evidence type="ECO:0000313" key="7">
    <source>
        <dbReference type="Proteomes" id="UP000295733"/>
    </source>
</evidence>
<evidence type="ECO:0000313" key="6">
    <source>
        <dbReference type="EMBL" id="TCP20003.1"/>
    </source>
</evidence>
<comment type="caution">
    <text evidence="6">The sequence shown here is derived from an EMBL/GenBank/DDBJ whole genome shotgun (WGS) entry which is preliminary data.</text>
</comment>
<keyword evidence="5" id="KW-0233">DNA recombination</keyword>
<keyword evidence="7" id="KW-1185">Reference proteome</keyword>
<dbReference type="InterPro" id="IPR001207">
    <property type="entry name" value="Transposase_mutator"/>
</dbReference>
<gene>
    <name evidence="6" type="ORF">EV656_12315</name>
</gene>
<organism evidence="6 7">
    <name type="scientific">Rhodovulum adriaticum</name>
    <name type="common">Rhodopseudomonas adriatica</name>
    <dbReference type="NCBI Taxonomy" id="35804"/>
    <lineage>
        <taxon>Bacteria</taxon>
        <taxon>Pseudomonadati</taxon>
        <taxon>Pseudomonadota</taxon>
        <taxon>Alphaproteobacteria</taxon>
        <taxon>Rhodobacterales</taxon>
        <taxon>Paracoccaceae</taxon>
        <taxon>Rhodovulum</taxon>
    </lineage>
</organism>
<keyword evidence="3" id="KW-0815">Transposition</keyword>
<evidence type="ECO:0000256" key="1">
    <source>
        <dbReference type="ARBA" id="ARBA00002190"/>
    </source>
</evidence>
<accession>A0A4R2NFD3</accession>
<sequence length="106" mass="12321">MIETRRKTFQRKGRLYCRAVADSLGEACDRLFPFTRLDPLQWKFARTTHSIERLNGACCRHIKTKTVLPCEETVQMLLWALQATGQIQMRKVERWETLSAPRAGTP</sequence>
<dbReference type="GO" id="GO:0004803">
    <property type="term" value="F:transposase activity"/>
    <property type="evidence" value="ECO:0007669"/>
    <property type="project" value="InterPro"/>
</dbReference>
<evidence type="ECO:0000256" key="3">
    <source>
        <dbReference type="ARBA" id="ARBA00022578"/>
    </source>
</evidence>
<dbReference type="AlphaFoldDB" id="A0A4R2NFD3"/>
<evidence type="ECO:0000256" key="2">
    <source>
        <dbReference type="ARBA" id="ARBA00010961"/>
    </source>
</evidence>
<dbReference type="GO" id="GO:0006313">
    <property type="term" value="P:DNA transposition"/>
    <property type="evidence" value="ECO:0007669"/>
    <property type="project" value="InterPro"/>
</dbReference>
<comment type="similarity">
    <text evidence="2">Belongs to the transposase mutator family.</text>
</comment>
<protein>
    <submittedName>
        <fullName evidence="6">Mutator family transposase</fullName>
    </submittedName>
</protein>
<evidence type="ECO:0000256" key="4">
    <source>
        <dbReference type="ARBA" id="ARBA00023125"/>
    </source>
</evidence>
<proteinExistence type="inferred from homology"/>
<evidence type="ECO:0000256" key="5">
    <source>
        <dbReference type="ARBA" id="ARBA00023172"/>
    </source>
</evidence>
<keyword evidence="4" id="KW-0238">DNA-binding</keyword>
<dbReference type="EMBL" id="SLXL01000023">
    <property type="protein sequence ID" value="TCP20003.1"/>
    <property type="molecule type" value="Genomic_DNA"/>
</dbReference>
<reference evidence="6 7" key="1">
    <citation type="submission" date="2019-03" db="EMBL/GenBank/DDBJ databases">
        <title>Genomic Encyclopedia of Type Strains, Phase IV (KMG-IV): sequencing the most valuable type-strain genomes for metagenomic binning, comparative biology and taxonomic classification.</title>
        <authorList>
            <person name="Goeker M."/>
        </authorList>
    </citation>
    <scope>NUCLEOTIDE SEQUENCE [LARGE SCALE GENOMIC DNA]</scope>
    <source>
        <strain evidence="6 7">DSM 2781</strain>
    </source>
</reference>
<dbReference type="Pfam" id="PF00872">
    <property type="entry name" value="Transposase_mut"/>
    <property type="match status" value="1"/>
</dbReference>